<name>A0A7D5E6R9_9EURY</name>
<evidence type="ECO:0000313" key="3">
    <source>
        <dbReference type="Proteomes" id="UP000509594"/>
    </source>
</evidence>
<sequence>MTVQFEFAKTSSGKIVHVTKAEKGEKFTCANPNCNGEMILKKGEIRRPHFAHKHVEYDHGGETPLHYNTKILLFDFLQNSAINETPTFVQFKCSCSETHSINLLEHITDVYVEKQVTKIYRPDISLYSENKFKMALEIIVTHDLESEASSYLKKHEIPYLTIKATSHLYSALLQRYITNTLELLELSEDVEIEGIDTLDYCKNNVPVTYYPDLKNIFPCFGYENNDESSESSGWTGVDDFTFNHDFRGKIDDEILPCNTCKYFHTKVNPTLILCKNPLAKKNVFCEWDKHLTPTIFKFDKYYKSGKRHRENVNCIEFKEKIDKYRPALDFFEYERFAYCFSDSGGKYMKTFKNGKWVELNDSEILMKEVMFWHGKHEGKSLEYVYKNDLDYLLWILFKRPDGIYFKEVLEAVIQMRKDGLL</sequence>
<organism evidence="2 3">
    <name type="scientific">Methanolobus zinderi</name>
    <dbReference type="NCBI Taxonomy" id="536044"/>
    <lineage>
        <taxon>Archaea</taxon>
        <taxon>Methanobacteriati</taxon>
        <taxon>Methanobacteriota</taxon>
        <taxon>Stenosarchaea group</taxon>
        <taxon>Methanomicrobia</taxon>
        <taxon>Methanosarcinales</taxon>
        <taxon>Methanosarcinaceae</taxon>
        <taxon>Methanolobus</taxon>
    </lineage>
</organism>
<gene>
    <name evidence="2" type="ORF">HWN40_07490</name>
</gene>
<dbReference type="AlphaFoldDB" id="A0A7D5E6R9"/>
<proteinExistence type="predicted"/>
<dbReference type="GeneID" id="55821507"/>
<dbReference type="Pfam" id="PF25164">
    <property type="entry name" value="CoiA_N"/>
    <property type="match status" value="1"/>
</dbReference>
<dbReference type="KEGG" id="mzi:HWN40_07490"/>
<keyword evidence="3" id="KW-1185">Reference proteome</keyword>
<accession>A0A7D5E6R9</accession>
<evidence type="ECO:0000313" key="2">
    <source>
        <dbReference type="EMBL" id="QLC50093.1"/>
    </source>
</evidence>
<dbReference type="EMBL" id="CP058215">
    <property type="protein sequence ID" value="QLC50093.1"/>
    <property type="molecule type" value="Genomic_DNA"/>
</dbReference>
<reference evidence="2 3" key="1">
    <citation type="submission" date="2020-06" db="EMBL/GenBank/DDBJ databases">
        <title>Methanolobus halotolerans sp. nov., isolated from a saline lake Tus in Siberia.</title>
        <authorList>
            <person name="Shen Y."/>
            <person name="Chen S.-C."/>
            <person name="Lai M.-C."/>
            <person name="Huang H.-H."/>
            <person name="Chiu H.-H."/>
            <person name="Tang S.-L."/>
            <person name="Rogozin D.Y."/>
            <person name="Degermendzhy A.G."/>
        </authorList>
    </citation>
    <scope>NUCLEOTIDE SEQUENCE [LARGE SCALE GENOMIC DNA]</scope>
    <source>
        <strain evidence="2 3">DSM 21339</strain>
    </source>
</reference>
<dbReference type="Proteomes" id="UP000509594">
    <property type="component" value="Chromosome"/>
</dbReference>
<feature type="domain" description="Competence protein CoiA-like N-terminal" evidence="1">
    <location>
        <begin position="18"/>
        <end position="54"/>
    </location>
</feature>
<dbReference type="RefSeq" id="WP_176965149.1">
    <property type="nucleotide sequence ID" value="NZ_CP058215.1"/>
</dbReference>
<evidence type="ECO:0000259" key="1">
    <source>
        <dbReference type="Pfam" id="PF25164"/>
    </source>
</evidence>
<dbReference type="InterPro" id="IPR057253">
    <property type="entry name" value="CoiA-like_N"/>
</dbReference>
<protein>
    <recommendedName>
        <fullName evidence="1">Competence protein CoiA-like N-terminal domain-containing protein</fullName>
    </recommendedName>
</protein>